<dbReference type="Proteomes" id="UP001295469">
    <property type="component" value="Chromosome A05"/>
</dbReference>
<dbReference type="AlphaFoldDB" id="A0A816T5C5"/>
<evidence type="ECO:0000313" key="1">
    <source>
        <dbReference type="EMBL" id="CAF2096766.1"/>
    </source>
</evidence>
<gene>
    <name evidence="1" type="ORF">DARMORV10_A05P15760.1</name>
</gene>
<sequence>MVPQGKGGNKTSLTQVLVPVRLYLNKAQNVGEEASAVADLLSLGPRFPHSLILTS</sequence>
<reference evidence="1" key="1">
    <citation type="submission" date="2021-01" db="EMBL/GenBank/DDBJ databases">
        <authorList>
            <consortium name="Genoscope - CEA"/>
            <person name="William W."/>
        </authorList>
    </citation>
    <scope>NUCLEOTIDE SEQUENCE</scope>
</reference>
<organism evidence="1">
    <name type="scientific">Brassica napus</name>
    <name type="common">Rape</name>
    <dbReference type="NCBI Taxonomy" id="3708"/>
    <lineage>
        <taxon>Eukaryota</taxon>
        <taxon>Viridiplantae</taxon>
        <taxon>Streptophyta</taxon>
        <taxon>Embryophyta</taxon>
        <taxon>Tracheophyta</taxon>
        <taxon>Spermatophyta</taxon>
        <taxon>Magnoliopsida</taxon>
        <taxon>eudicotyledons</taxon>
        <taxon>Gunneridae</taxon>
        <taxon>Pentapetalae</taxon>
        <taxon>rosids</taxon>
        <taxon>malvids</taxon>
        <taxon>Brassicales</taxon>
        <taxon>Brassicaceae</taxon>
        <taxon>Brassiceae</taxon>
        <taxon>Brassica</taxon>
    </lineage>
</organism>
<name>A0A816T5C5_BRANA</name>
<protein>
    <submittedName>
        <fullName evidence="1">(rape) hypothetical protein</fullName>
    </submittedName>
</protein>
<proteinExistence type="predicted"/>
<accession>A0A816T5C5</accession>
<dbReference type="EMBL" id="HG994359">
    <property type="protein sequence ID" value="CAF2096766.1"/>
    <property type="molecule type" value="Genomic_DNA"/>
</dbReference>